<evidence type="ECO:0000313" key="2">
    <source>
        <dbReference type="EMBL" id="OWS70932.1"/>
    </source>
</evidence>
<dbReference type="Proteomes" id="UP000197528">
    <property type="component" value="Unassembled WGS sequence"/>
</dbReference>
<feature type="transmembrane region" description="Helical" evidence="1">
    <location>
        <begin position="307"/>
        <end position="324"/>
    </location>
</feature>
<feature type="transmembrane region" description="Helical" evidence="1">
    <location>
        <begin position="330"/>
        <end position="350"/>
    </location>
</feature>
<dbReference type="InterPro" id="IPR012830">
    <property type="entry name" value="Citrate_utilization_prot_B"/>
</dbReference>
<keyword evidence="1" id="KW-0812">Transmembrane</keyword>
<accession>A0A254Q611</accession>
<gene>
    <name evidence="2" type="primary">tcuB</name>
    <name evidence="2" type="ORF">CBI31_01440</name>
</gene>
<feature type="transmembrane region" description="Helical" evidence="1">
    <location>
        <begin position="265"/>
        <end position="287"/>
    </location>
</feature>
<dbReference type="InterPro" id="IPR036197">
    <property type="entry name" value="NarG-like_sf"/>
</dbReference>
<dbReference type="RefSeq" id="WP_088524638.1">
    <property type="nucleotide sequence ID" value="NZ_NGUP01000001.1"/>
</dbReference>
<protein>
    <submittedName>
        <fullName evidence="2">Tricarballylate utilization protein TcuB</fullName>
    </submittedName>
</protein>
<dbReference type="OrthoDB" id="9765258at2"/>
<keyword evidence="1" id="KW-0472">Membrane</keyword>
<dbReference type="NCBIfam" id="NF011607">
    <property type="entry name" value="PRK15033.1"/>
    <property type="match status" value="1"/>
</dbReference>
<dbReference type="AlphaFoldDB" id="A0A254Q611"/>
<evidence type="ECO:0000313" key="3">
    <source>
        <dbReference type="Proteomes" id="UP000197528"/>
    </source>
</evidence>
<dbReference type="NCBIfam" id="TIGR02484">
    <property type="entry name" value="CitB"/>
    <property type="match status" value="1"/>
</dbReference>
<keyword evidence="1" id="KW-1133">Transmembrane helix</keyword>
<feature type="transmembrane region" description="Helical" evidence="1">
    <location>
        <begin position="232"/>
        <end position="253"/>
    </location>
</feature>
<reference evidence="2 3" key="1">
    <citation type="submission" date="2017-05" db="EMBL/GenBank/DDBJ databases">
        <title>Genome of Polynucleobacter sp. MWH-Feld-100.</title>
        <authorList>
            <person name="Hahn M.W."/>
        </authorList>
    </citation>
    <scope>NUCLEOTIDE SEQUENCE [LARGE SCALE GENOMIC DNA]</scope>
    <source>
        <strain evidence="2 3">MWH-Feld-100</strain>
    </source>
</reference>
<keyword evidence="3" id="KW-1185">Reference proteome</keyword>
<sequence>MQELKSLIKEAGDLAMGTPESEANRMLQICNACRYCEGFCAVFPAMTRRIEFTPSVVNYLANLCHNCGACLHACQYAPPHEFGVNIPRVMAQIRKETYITYAWPKSFGALYKSNGSSVSIAVSLSITFFLLLSALLNDSLFLGPLEGNFYAVFSHNTMAVMFGAVFGFSLIAIAIGLVDFWKSISAGVISASAAVEATHDALTLKYLGGGHGEGCNNEDDAFSLWRKRFHHFTFYGFMLCFAATSVATIYHYFFGWYAPYALSSLPVILGTLGGIGLLIGPAGLLYLNLQRNSAHGDASQKPMDRAFIVLLFLISASGLLLLAYRDSAAMAALLAVHLGFVMGFFLTMPYGKFAHGMYRVAALLKNSIEKRQKSHAKFGAD</sequence>
<name>A0A254Q611_9BURK</name>
<proteinExistence type="predicted"/>
<comment type="caution">
    <text evidence="2">The sequence shown here is derived from an EMBL/GenBank/DDBJ whole genome shotgun (WGS) entry which is preliminary data.</text>
</comment>
<dbReference type="SUPFAM" id="SSF54862">
    <property type="entry name" value="4Fe-4S ferredoxins"/>
    <property type="match status" value="1"/>
</dbReference>
<dbReference type="SUPFAM" id="SSF103501">
    <property type="entry name" value="Respiratory nitrate reductase 1 gamma chain"/>
    <property type="match status" value="1"/>
</dbReference>
<feature type="transmembrane region" description="Helical" evidence="1">
    <location>
        <begin position="118"/>
        <end position="137"/>
    </location>
</feature>
<dbReference type="Gene3D" id="1.20.950.20">
    <property type="entry name" value="Transmembrane di-heme cytochromes, Chain C"/>
    <property type="match status" value="1"/>
</dbReference>
<dbReference type="EMBL" id="NGUP01000001">
    <property type="protein sequence ID" value="OWS70932.1"/>
    <property type="molecule type" value="Genomic_DNA"/>
</dbReference>
<evidence type="ECO:0000256" key="1">
    <source>
        <dbReference type="SAM" id="Phobius"/>
    </source>
</evidence>
<feature type="transmembrane region" description="Helical" evidence="1">
    <location>
        <begin position="157"/>
        <end position="178"/>
    </location>
</feature>
<organism evidence="2 3">
    <name type="scientific">Polynucleobacter campilacus</name>
    <dbReference type="NCBI Taxonomy" id="1743163"/>
    <lineage>
        <taxon>Bacteria</taxon>
        <taxon>Pseudomonadati</taxon>
        <taxon>Pseudomonadota</taxon>
        <taxon>Betaproteobacteria</taxon>
        <taxon>Burkholderiales</taxon>
        <taxon>Burkholderiaceae</taxon>
        <taxon>Polynucleobacter</taxon>
    </lineage>
</organism>